<organism evidence="1 2">
    <name type="scientific">Zalaria obscura</name>
    <dbReference type="NCBI Taxonomy" id="2024903"/>
    <lineage>
        <taxon>Eukaryota</taxon>
        <taxon>Fungi</taxon>
        <taxon>Dikarya</taxon>
        <taxon>Ascomycota</taxon>
        <taxon>Pezizomycotina</taxon>
        <taxon>Dothideomycetes</taxon>
        <taxon>Dothideomycetidae</taxon>
        <taxon>Dothideales</taxon>
        <taxon>Zalariaceae</taxon>
        <taxon>Zalaria</taxon>
    </lineage>
</organism>
<protein>
    <submittedName>
        <fullName evidence="1">Uncharacterized protein</fullName>
    </submittedName>
</protein>
<evidence type="ECO:0000313" key="1">
    <source>
        <dbReference type="EMBL" id="KAK8196041.1"/>
    </source>
</evidence>
<keyword evidence="2" id="KW-1185">Reference proteome</keyword>
<proteinExistence type="predicted"/>
<gene>
    <name evidence="1" type="ORF">M8818_007193</name>
</gene>
<name>A0ACC3S510_9PEZI</name>
<dbReference type="EMBL" id="JAMKPW020000042">
    <property type="protein sequence ID" value="KAK8196041.1"/>
    <property type="molecule type" value="Genomic_DNA"/>
</dbReference>
<comment type="caution">
    <text evidence="1">The sequence shown here is derived from an EMBL/GenBank/DDBJ whole genome shotgun (WGS) entry which is preliminary data.</text>
</comment>
<accession>A0ACC3S510</accession>
<reference evidence="1" key="1">
    <citation type="submission" date="2024-02" db="EMBL/GenBank/DDBJ databases">
        <title>Metagenome Assembled Genome of Zalaria obscura JY119.</title>
        <authorList>
            <person name="Vighnesh L."/>
            <person name="Jagadeeshwari U."/>
            <person name="Venkata Ramana C."/>
            <person name="Sasikala C."/>
        </authorList>
    </citation>
    <scope>NUCLEOTIDE SEQUENCE</scope>
    <source>
        <strain evidence="1">JY119</strain>
    </source>
</reference>
<sequence>MTQLYKHIETTFTKTIMSTTRKPAIVFVHGSWHTPAHYAPMTTRLTASGYTVSAAQMPSSGSSGHSNIVAKDIAATRTLIEKHVSAGEDVVVLMHSMGGISGSEAAHGFDRRTMGEGNGKGAVVRLIYLASFLLPVGMSVFKASEGKLDPHTRLNDDGGVTIIDDAHGWLYGDVDPAVTAPIIASLNRQSFDSWKAEPRNPAWLDVPSTFILCEKDQAVPIVYQEMFVEGARKEGAVIETVRLGTSHSPFLSRPDELNEVLCGILEKV</sequence>
<dbReference type="Proteomes" id="UP001320706">
    <property type="component" value="Unassembled WGS sequence"/>
</dbReference>
<evidence type="ECO:0000313" key="2">
    <source>
        <dbReference type="Proteomes" id="UP001320706"/>
    </source>
</evidence>